<evidence type="ECO:0000313" key="3">
    <source>
        <dbReference type="Proteomes" id="UP001596150"/>
    </source>
</evidence>
<name>A0ABW0Q2Q1_9HYPH</name>
<accession>A0ABW0Q2Q1</accession>
<dbReference type="EMBL" id="JBHSML010000027">
    <property type="protein sequence ID" value="MFC5518861.1"/>
    <property type="molecule type" value="Genomic_DNA"/>
</dbReference>
<proteinExistence type="predicted"/>
<keyword evidence="3" id="KW-1185">Reference proteome</keyword>
<reference evidence="3" key="1">
    <citation type="journal article" date="2019" name="Int. J. Syst. Evol. Microbiol.">
        <title>The Global Catalogue of Microorganisms (GCM) 10K type strain sequencing project: providing services to taxonomists for standard genome sequencing and annotation.</title>
        <authorList>
            <consortium name="The Broad Institute Genomics Platform"/>
            <consortium name="The Broad Institute Genome Sequencing Center for Infectious Disease"/>
            <person name="Wu L."/>
            <person name="Ma J."/>
        </authorList>
    </citation>
    <scope>NUCLEOTIDE SEQUENCE [LARGE SCALE GENOMIC DNA]</scope>
    <source>
        <strain evidence="3">KACC 12633</strain>
    </source>
</reference>
<feature type="chain" id="PRO_5045731846" evidence="1">
    <location>
        <begin position="24"/>
        <end position="237"/>
    </location>
</feature>
<sequence length="237" mass="24552">MSRHLRLKLIVTLSLVGATAALAQEAPSAITAPAIKSIGVTQQAPKAKMEPSLIVLNAAGATMKDGKLTLTGVAPNSIMFADRPVRAAGHVLTTHVLEEWAAEDSFAKDPPNATVSVFAKNGDGVSDAVVVLKSPKAEGSNITFDVEVLEGDLKGGDGSAAVFIDIIGMPFTPLSYAGVARRSAYRGAWYGAAAGAAVAGAAIGAAAASPYYHPYAYAPPPPYPYYPPYAGPYYRPY</sequence>
<organism evidence="2 3">
    <name type="scientific">Kaistia terrae</name>
    <dbReference type="NCBI Taxonomy" id="537017"/>
    <lineage>
        <taxon>Bacteria</taxon>
        <taxon>Pseudomonadati</taxon>
        <taxon>Pseudomonadota</taxon>
        <taxon>Alphaproteobacteria</taxon>
        <taxon>Hyphomicrobiales</taxon>
        <taxon>Kaistiaceae</taxon>
        <taxon>Kaistia</taxon>
    </lineage>
</organism>
<protein>
    <submittedName>
        <fullName evidence="2">Uncharacterized protein</fullName>
    </submittedName>
</protein>
<gene>
    <name evidence="2" type="ORF">ACFPP9_24060</name>
</gene>
<dbReference type="RefSeq" id="WP_266346535.1">
    <property type="nucleotide sequence ID" value="NZ_JAPKNH010000022.1"/>
</dbReference>
<evidence type="ECO:0000313" key="2">
    <source>
        <dbReference type="EMBL" id="MFC5518861.1"/>
    </source>
</evidence>
<evidence type="ECO:0000256" key="1">
    <source>
        <dbReference type="SAM" id="SignalP"/>
    </source>
</evidence>
<feature type="signal peptide" evidence="1">
    <location>
        <begin position="1"/>
        <end position="23"/>
    </location>
</feature>
<keyword evidence="1" id="KW-0732">Signal</keyword>
<comment type="caution">
    <text evidence="2">The sequence shown here is derived from an EMBL/GenBank/DDBJ whole genome shotgun (WGS) entry which is preliminary data.</text>
</comment>
<dbReference type="Proteomes" id="UP001596150">
    <property type="component" value="Unassembled WGS sequence"/>
</dbReference>